<keyword evidence="20" id="KW-1185">Reference proteome</keyword>
<dbReference type="Gene3D" id="3.30.2020.30">
    <property type="match status" value="1"/>
</dbReference>
<evidence type="ECO:0000256" key="9">
    <source>
        <dbReference type="ARBA" id="ARBA00023002"/>
    </source>
</evidence>
<evidence type="ECO:0000259" key="17">
    <source>
        <dbReference type="Pfam" id="PF02668"/>
    </source>
</evidence>
<evidence type="ECO:0000256" key="14">
    <source>
        <dbReference type="ARBA" id="ARBA00046008"/>
    </source>
</evidence>
<comment type="cofactor">
    <cofactor evidence="1">
        <name>Fe(2+)</name>
        <dbReference type="ChEBI" id="CHEBI:29033"/>
    </cofactor>
</comment>
<protein>
    <recommendedName>
        <fullName evidence="5">trimethyllysine dioxygenase</fullName>
        <ecNumber evidence="5">1.14.11.8</ecNumber>
    </recommendedName>
    <alternativeName>
        <fullName evidence="12">Epsilon-trimethyllysine 2-oxoglutarate dioxygenase</fullName>
    </alternativeName>
    <alternativeName>
        <fullName evidence="11">TML hydroxylase</fullName>
    </alternativeName>
    <alternativeName>
        <fullName evidence="13">TML-alpha-ketoglutarate dioxygenase</fullName>
    </alternativeName>
</protein>
<dbReference type="InterPro" id="IPR003819">
    <property type="entry name" value="TauD/TfdA-like"/>
</dbReference>
<dbReference type="GO" id="GO:0050353">
    <property type="term" value="F:trimethyllysine dioxygenase activity"/>
    <property type="evidence" value="ECO:0007669"/>
    <property type="project" value="UniProtKB-EC"/>
</dbReference>
<dbReference type="GO" id="GO:0005739">
    <property type="term" value="C:mitochondrion"/>
    <property type="evidence" value="ECO:0007669"/>
    <property type="project" value="TreeGrafter"/>
</dbReference>
<comment type="cofactor">
    <cofactor evidence="2">
        <name>L-ascorbate</name>
        <dbReference type="ChEBI" id="CHEBI:38290"/>
    </cofactor>
</comment>
<organism evidence="19 20">
    <name type="scientific">Phomopsis amygdali</name>
    <name type="common">Fusicoccum amygdali</name>
    <dbReference type="NCBI Taxonomy" id="1214568"/>
    <lineage>
        <taxon>Eukaryota</taxon>
        <taxon>Fungi</taxon>
        <taxon>Dikarya</taxon>
        <taxon>Ascomycota</taxon>
        <taxon>Pezizomycotina</taxon>
        <taxon>Sordariomycetes</taxon>
        <taxon>Sordariomycetidae</taxon>
        <taxon>Diaporthales</taxon>
        <taxon>Diaporthaceae</taxon>
        <taxon>Diaporthe</taxon>
    </lineage>
</organism>
<evidence type="ECO:0000256" key="8">
    <source>
        <dbReference type="ARBA" id="ARBA00022964"/>
    </source>
</evidence>
<evidence type="ECO:0000256" key="6">
    <source>
        <dbReference type="ARBA" id="ARBA00022723"/>
    </source>
</evidence>
<comment type="similarity">
    <text evidence="4">Belongs to the gamma-BBH/TMLD family.</text>
</comment>
<keyword evidence="9" id="KW-0560">Oxidoreductase</keyword>
<dbReference type="GO" id="GO:0005506">
    <property type="term" value="F:iron ion binding"/>
    <property type="evidence" value="ECO:0007669"/>
    <property type="project" value="InterPro"/>
</dbReference>
<dbReference type="InterPro" id="IPR010376">
    <property type="entry name" value="GBBH-like_N"/>
</dbReference>
<evidence type="ECO:0000256" key="7">
    <source>
        <dbReference type="ARBA" id="ARBA00022873"/>
    </source>
</evidence>
<dbReference type="Proteomes" id="UP001265746">
    <property type="component" value="Unassembled WGS sequence"/>
</dbReference>
<sequence>MATRVLRPGSRAVLTSLGGQPWRPLACWPALRSALPKLDGRRRSSQLPPGPQGAERLTSVSTEKRRATNSSPKTNFEAHKNREDVKEVVDVSDGTSGYKVLSTSSSLSFYHSDGRAAGKRGFALSNTWLRDNCRCPKCVNQETMQKSFNIFASPLPTPPAQEVQIEQRGIRVTWTHELHESFYDWAFIRHYLDNIARALPSKNRQLWGAEIKENPPTVTFAEVMDSESGVAKMTGLIRKFGLVFVNDTPFDDSIHTKKLLERIGPIRETHYGGFYDFIPDMAKADTAYTNIALAAHTDTTYFTDPAGLQAFHLLSHTPSPGEPDATGGESLLVDGFNAAEKLRESDRALFYELANRGLPWHASGNEGVTITPDQLYSVIELENDRETVQKIRWNNDDRGAFTGAHHISTKDTDRHGLNVLVLPLPKKSSPARQMLWYNAASKWEQILRGKELEYWFQLKPGTIVIFDNHRVLHGRSAFTGLRRICGGYISMDDFVSRWRNTNLPREEVLAQVIG</sequence>
<name>A0AAD9SAC2_PHOAM</name>
<comment type="caution">
    <text evidence="19">The sequence shown here is derived from an EMBL/GenBank/DDBJ whole genome shotgun (WGS) entry which is preliminary data.</text>
</comment>
<comment type="function">
    <text evidence="14">Converts trimethyllysine (TML) into hydroxytrimethyllysine (HTML).</text>
</comment>
<dbReference type="InterPro" id="IPR050411">
    <property type="entry name" value="AlphaKG_dependent_hydroxylases"/>
</dbReference>
<evidence type="ECO:0000256" key="16">
    <source>
        <dbReference type="SAM" id="MobiDB-lite"/>
    </source>
</evidence>
<dbReference type="Gene3D" id="3.60.130.10">
    <property type="entry name" value="Clavaminate synthase-like"/>
    <property type="match status" value="1"/>
</dbReference>
<reference evidence="19" key="1">
    <citation type="submission" date="2023-06" db="EMBL/GenBank/DDBJ databases">
        <authorList>
            <person name="Noh H."/>
        </authorList>
    </citation>
    <scope>NUCLEOTIDE SEQUENCE</scope>
    <source>
        <strain evidence="19">DUCC20226</strain>
    </source>
</reference>
<keyword evidence="7" id="KW-0124">Carnitine biosynthesis</keyword>
<feature type="domain" description="TauD/TfdA-like" evidence="17">
    <location>
        <begin position="207"/>
        <end position="486"/>
    </location>
</feature>
<keyword evidence="8" id="KW-0223">Dioxygenase</keyword>
<evidence type="ECO:0000256" key="1">
    <source>
        <dbReference type="ARBA" id="ARBA00001954"/>
    </source>
</evidence>
<evidence type="ECO:0000256" key="12">
    <source>
        <dbReference type="ARBA" id="ARBA00031778"/>
    </source>
</evidence>
<evidence type="ECO:0000256" key="5">
    <source>
        <dbReference type="ARBA" id="ARBA00012267"/>
    </source>
</evidence>
<feature type="domain" description="Gamma-butyrobetaine hydroxylase-like N-terminal" evidence="18">
    <location>
        <begin position="111"/>
        <end position="188"/>
    </location>
</feature>
<evidence type="ECO:0000256" key="13">
    <source>
        <dbReference type="ARBA" id="ARBA00032283"/>
    </source>
</evidence>
<dbReference type="PANTHER" id="PTHR10696:SF51">
    <property type="entry name" value="TRIMETHYLLYSINE DIOXYGENASE, MITOCHONDRIAL"/>
    <property type="match status" value="1"/>
</dbReference>
<keyword evidence="6" id="KW-0479">Metal-binding</keyword>
<comment type="catalytic activity">
    <reaction evidence="15">
        <text>N(6),N(6),N(6)-trimethyl-L-lysine + 2-oxoglutarate + O2 = (3S)-3-hydroxy-N(6),N(6),N(6)-trimethyl-L-lysine + succinate + CO2</text>
        <dbReference type="Rhea" id="RHEA:14181"/>
        <dbReference type="ChEBI" id="CHEBI:15379"/>
        <dbReference type="ChEBI" id="CHEBI:16526"/>
        <dbReference type="ChEBI" id="CHEBI:16810"/>
        <dbReference type="ChEBI" id="CHEBI:30031"/>
        <dbReference type="ChEBI" id="CHEBI:58100"/>
        <dbReference type="ChEBI" id="CHEBI:141499"/>
        <dbReference type="EC" id="1.14.11.8"/>
    </reaction>
</comment>
<evidence type="ECO:0000313" key="19">
    <source>
        <dbReference type="EMBL" id="KAK2602425.1"/>
    </source>
</evidence>
<evidence type="ECO:0000256" key="3">
    <source>
        <dbReference type="ARBA" id="ARBA00005022"/>
    </source>
</evidence>
<dbReference type="GO" id="GO:0045329">
    <property type="term" value="P:carnitine biosynthetic process"/>
    <property type="evidence" value="ECO:0007669"/>
    <property type="project" value="UniProtKB-KW"/>
</dbReference>
<dbReference type="NCBIfam" id="TIGR02410">
    <property type="entry name" value="carnitine_TMLD"/>
    <property type="match status" value="1"/>
</dbReference>
<evidence type="ECO:0000256" key="15">
    <source>
        <dbReference type="ARBA" id="ARBA00049334"/>
    </source>
</evidence>
<comment type="pathway">
    <text evidence="3">Amine and polyamine biosynthesis; carnitine biosynthesis.</text>
</comment>
<evidence type="ECO:0000256" key="4">
    <source>
        <dbReference type="ARBA" id="ARBA00008654"/>
    </source>
</evidence>
<evidence type="ECO:0000256" key="11">
    <source>
        <dbReference type="ARBA" id="ARBA00030363"/>
    </source>
</evidence>
<dbReference type="PANTHER" id="PTHR10696">
    <property type="entry name" value="GAMMA-BUTYROBETAINE HYDROXYLASE-RELATED"/>
    <property type="match status" value="1"/>
</dbReference>
<dbReference type="InterPro" id="IPR042098">
    <property type="entry name" value="TauD-like_sf"/>
</dbReference>
<dbReference type="Pfam" id="PF06155">
    <property type="entry name" value="GBBH-like_N"/>
    <property type="match status" value="1"/>
</dbReference>
<dbReference type="InterPro" id="IPR012776">
    <property type="entry name" value="Trimethyllysine_dOase"/>
</dbReference>
<evidence type="ECO:0000256" key="10">
    <source>
        <dbReference type="ARBA" id="ARBA00023004"/>
    </source>
</evidence>
<keyword evidence="10" id="KW-0408">Iron</keyword>
<feature type="region of interest" description="Disordered" evidence="16">
    <location>
        <begin position="39"/>
        <end position="79"/>
    </location>
</feature>
<dbReference type="SUPFAM" id="SSF51197">
    <property type="entry name" value="Clavaminate synthase-like"/>
    <property type="match status" value="1"/>
</dbReference>
<dbReference type="AlphaFoldDB" id="A0AAD9SAC2"/>
<evidence type="ECO:0000256" key="2">
    <source>
        <dbReference type="ARBA" id="ARBA00001961"/>
    </source>
</evidence>
<evidence type="ECO:0000259" key="18">
    <source>
        <dbReference type="Pfam" id="PF06155"/>
    </source>
</evidence>
<accession>A0AAD9SAC2</accession>
<dbReference type="CDD" id="cd00250">
    <property type="entry name" value="CAS_like"/>
    <property type="match status" value="1"/>
</dbReference>
<gene>
    <name evidence="19" type="ORF">N8I77_008958</name>
</gene>
<dbReference type="EMBL" id="JAUJFL010000005">
    <property type="protein sequence ID" value="KAK2602425.1"/>
    <property type="molecule type" value="Genomic_DNA"/>
</dbReference>
<evidence type="ECO:0000313" key="20">
    <source>
        <dbReference type="Proteomes" id="UP001265746"/>
    </source>
</evidence>
<dbReference type="EC" id="1.14.11.8" evidence="5"/>
<dbReference type="Pfam" id="PF02668">
    <property type="entry name" value="TauD"/>
    <property type="match status" value="1"/>
</dbReference>
<dbReference type="InterPro" id="IPR038492">
    <property type="entry name" value="GBBH-like_N_sf"/>
</dbReference>
<proteinExistence type="inferred from homology"/>